<keyword evidence="4" id="KW-0547">Nucleotide-binding</keyword>
<keyword evidence="5" id="KW-0067">ATP-binding</keyword>
<organism evidence="11">
    <name type="scientific">Ditylum brightwellii</name>
    <dbReference type="NCBI Taxonomy" id="49249"/>
    <lineage>
        <taxon>Eukaryota</taxon>
        <taxon>Sar</taxon>
        <taxon>Stramenopiles</taxon>
        <taxon>Ochrophyta</taxon>
        <taxon>Bacillariophyta</taxon>
        <taxon>Mediophyceae</taxon>
        <taxon>Lithodesmiophycidae</taxon>
        <taxon>Lithodesmiales</taxon>
        <taxon>Lithodesmiaceae</taxon>
        <taxon>Ditylum</taxon>
    </lineage>
</organism>
<feature type="region of interest" description="Disordered" evidence="8">
    <location>
        <begin position="327"/>
        <end position="362"/>
    </location>
</feature>
<feature type="compositionally biased region" description="Gly residues" evidence="8">
    <location>
        <begin position="350"/>
        <end position="361"/>
    </location>
</feature>
<dbReference type="Gene3D" id="3.40.50.300">
    <property type="entry name" value="P-loop containing nucleotide triphosphate hydrolases"/>
    <property type="match status" value="1"/>
</dbReference>
<dbReference type="InterPro" id="IPR050352">
    <property type="entry name" value="ABCG_transporters"/>
</dbReference>
<dbReference type="GO" id="GO:0016020">
    <property type="term" value="C:membrane"/>
    <property type="evidence" value="ECO:0007669"/>
    <property type="project" value="UniProtKB-SubCell"/>
</dbReference>
<reference evidence="11" key="1">
    <citation type="submission" date="2021-01" db="EMBL/GenBank/DDBJ databases">
        <authorList>
            <person name="Corre E."/>
            <person name="Pelletier E."/>
            <person name="Niang G."/>
            <person name="Scheremetjew M."/>
            <person name="Finn R."/>
            <person name="Kale V."/>
            <person name="Holt S."/>
            <person name="Cochrane G."/>
            <person name="Meng A."/>
            <person name="Brown T."/>
            <person name="Cohen L."/>
        </authorList>
    </citation>
    <scope>NUCLEOTIDE SEQUENCE</scope>
    <source>
        <strain evidence="11">Pop2</strain>
    </source>
</reference>
<evidence type="ECO:0000256" key="7">
    <source>
        <dbReference type="ARBA" id="ARBA00023136"/>
    </source>
</evidence>
<comment type="subcellular location">
    <subcellularLocation>
        <location evidence="1">Membrane</location>
        <topology evidence="1">Multi-pass membrane protein</topology>
    </subcellularLocation>
</comment>
<dbReference type="Pfam" id="PF19055">
    <property type="entry name" value="ABC2_membrane_7"/>
    <property type="match status" value="1"/>
</dbReference>
<dbReference type="GO" id="GO:0016887">
    <property type="term" value="F:ATP hydrolysis activity"/>
    <property type="evidence" value="ECO:0007669"/>
    <property type="project" value="InterPro"/>
</dbReference>
<dbReference type="InterPro" id="IPR013525">
    <property type="entry name" value="ABC2_TM"/>
</dbReference>
<dbReference type="InterPro" id="IPR003439">
    <property type="entry name" value="ABC_transporter-like_ATP-bd"/>
</dbReference>
<dbReference type="SUPFAM" id="SSF52540">
    <property type="entry name" value="P-loop containing nucleoside triphosphate hydrolases"/>
    <property type="match status" value="1"/>
</dbReference>
<name>A0A7S1ZRF1_9STRA</name>
<evidence type="ECO:0000256" key="4">
    <source>
        <dbReference type="ARBA" id="ARBA00022741"/>
    </source>
</evidence>
<evidence type="ECO:0000256" key="6">
    <source>
        <dbReference type="ARBA" id="ARBA00022989"/>
    </source>
</evidence>
<evidence type="ECO:0000256" key="3">
    <source>
        <dbReference type="ARBA" id="ARBA00022692"/>
    </source>
</evidence>
<keyword evidence="2" id="KW-0813">Transport</keyword>
<evidence type="ECO:0000256" key="2">
    <source>
        <dbReference type="ARBA" id="ARBA00022448"/>
    </source>
</evidence>
<evidence type="ECO:0000256" key="5">
    <source>
        <dbReference type="ARBA" id="ARBA00022840"/>
    </source>
</evidence>
<dbReference type="InterPro" id="IPR003593">
    <property type="entry name" value="AAA+_ATPase"/>
</dbReference>
<keyword evidence="7 9" id="KW-0472">Membrane</keyword>
<feature type="domain" description="ABC transporter" evidence="10">
    <location>
        <begin position="130"/>
        <end position="461"/>
    </location>
</feature>
<dbReference type="SMART" id="SM00382">
    <property type="entry name" value="AAA"/>
    <property type="match status" value="1"/>
</dbReference>
<dbReference type="PANTHER" id="PTHR48041">
    <property type="entry name" value="ABC TRANSPORTER G FAMILY MEMBER 28"/>
    <property type="match status" value="1"/>
</dbReference>
<dbReference type="PROSITE" id="PS50893">
    <property type="entry name" value="ABC_TRANSPORTER_2"/>
    <property type="match status" value="1"/>
</dbReference>
<dbReference type="GO" id="GO:0005524">
    <property type="term" value="F:ATP binding"/>
    <property type="evidence" value="ECO:0007669"/>
    <property type="project" value="UniProtKB-KW"/>
</dbReference>
<protein>
    <recommendedName>
        <fullName evidence="10">ABC transporter domain-containing protein</fullName>
    </recommendedName>
</protein>
<evidence type="ECO:0000256" key="8">
    <source>
        <dbReference type="SAM" id="MobiDB-lite"/>
    </source>
</evidence>
<keyword evidence="3 9" id="KW-0812">Transmembrane</keyword>
<gene>
    <name evidence="11" type="ORF">DBRI1063_LOCUS19583</name>
</gene>
<dbReference type="PANTHER" id="PTHR48041:SF139">
    <property type="entry name" value="PROTEIN SCARLET"/>
    <property type="match status" value="1"/>
</dbReference>
<dbReference type="InterPro" id="IPR017871">
    <property type="entry name" value="ABC_transporter-like_CS"/>
</dbReference>
<dbReference type="InterPro" id="IPR027417">
    <property type="entry name" value="P-loop_NTPase"/>
</dbReference>
<dbReference type="InterPro" id="IPR043926">
    <property type="entry name" value="ABCG_dom"/>
</dbReference>
<accession>A0A7S1ZRF1</accession>
<keyword evidence="6 9" id="KW-1133">Transmembrane helix</keyword>
<dbReference type="PROSITE" id="PS00211">
    <property type="entry name" value="ABC_TRANSPORTER_1"/>
    <property type="match status" value="1"/>
</dbReference>
<sequence length="739" mass="81678">MTIMRTPFFSSSSHHPSYSWILHLSYIVMNFFGIIIGNECNKSTIDVNKSKRMRRRGGSNNRISVMFSSNMIMILMLGIISFSSLAFSATDQMMENDVTKEEEIVISTHHWTVDDDLNNSGGIRWRNIMVRTEPVRRYNKDNKNERRGEGGDANDDYVDDGSYLLHPSSGFVKNGHICGILGPSGAGKSTLLAALSGHTLKSSNLHIHGSVWLEEEMDGSDILEDGTEQNSKKENIVKRYLSTTNGEVALLSQHDTFFTMLTPYETLQLAAYLQLGGGGGDNIVGGGGDNDQNVKHSKNFKQRNAVVQKVMESLGLWNVRHRTIGDRTHAATGGGGAGAKNKGKMESKRGGGAGSGGGLSGGEKRRLSVALELISAPKVFLADEPTTGLDSSQAHHVVNLMARLANERNIPCICSLHQPRTSIWKTLDSFILLAPGGKMIYMGERQDATDYFASLGFRCPPETNPAEYFIDLVSIDTEDTDQAAIDMERINYLSKEFRKKSHRDICNNLDDDANNNEENVWSTPLSSSLSITKNTKRMGGHHVRPNFVGRFSSIFLRSLRQNLRNTRVNVIRLVGSIGQAVLFSSIFKRVRDGVPIAKGIADRTALLSFGVINMSMMALMKTLDLFGREIAVVTRERMRKQYSSFEYLLSKALAELPIDAFFSVVFAGVLKMTTGLRCSMPVLTGTYALMTVAGELSCFLENHVVACILQTVMPPFGCSMFNYLQMLGYETILFLLLLS</sequence>
<evidence type="ECO:0000256" key="9">
    <source>
        <dbReference type="SAM" id="Phobius"/>
    </source>
</evidence>
<dbReference type="Pfam" id="PF00005">
    <property type="entry name" value="ABC_tran"/>
    <property type="match status" value="1"/>
</dbReference>
<feature type="transmembrane region" description="Helical" evidence="9">
    <location>
        <begin position="20"/>
        <end position="41"/>
    </location>
</feature>
<evidence type="ECO:0000256" key="1">
    <source>
        <dbReference type="ARBA" id="ARBA00004141"/>
    </source>
</evidence>
<dbReference type="GO" id="GO:0140359">
    <property type="term" value="F:ABC-type transporter activity"/>
    <property type="evidence" value="ECO:0007669"/>
    <property type="project" value="InterPro"/>
</dbReference>
<feature type="transmembrane region" description="Helical" evidence="9">
    <location>
        <begin position="62"/>
        <end position="87"/>
    </location>
</feature>
<dbReference type="EMBL" id="HBGN01030402">
    <property type="protein sequence ID" value="CAD9346854.1"/>
    <property type="molecule type" value="Transcribed_RNA"/>
</dbReference>
<evidence type="ECO:0000313" key="11">
    <source>
        <dbReference type="EMBL" id="CAD9346854.1"/>
    </source>
</evidence>
<dbReference type="AlphaFoldDB" id="A0A7S1ZRF1"/>
<proteinExistence type="predicted"/>
<dbReference type="Pfam" id="PF01061">
    <property type="entry name" value="ABC2_membrane"/>
    <property type="match status" value="1"/>
</dbReference>
<evidence type="ECO:0000259" key="10">
    <source>
        <dbReference type="PROSITE" id="PS50893"/>
    </source>
</evidence>